<gene>
    <name evidence="3" type="ORF">CEURO_LOCUS18948</name>
</gene>
<dbReference type="InterPro" id="IPR013083">
    <property type="entry name" value="Znf_RING/FYVE/PHD"/>
</dbReference>
<dbReference type="EMBL" id="CAMAPE010000053">
    <property type="protein sequence ID" value="CAH9110612.1"/>
    <property type="molecule type" value="Genomic_DNA"/>
</dbReference>
<dbReference type="Gene3D" id="3.30.40.10">
    <property type="entry name" value="Zinc/RING finger domain, C3HC4 (zinc finger)"/>
    <property type="match status" value="1"/>
</dbReference>
<protein>
    <recommendedName>
        <fullName evidence="2">Copine C-terminal domain-containing protein</fullName>
    </recommendedName>
</protein>
<dbReference type="AlphaFoldDB" id="A0A9P0ZQ07"/>
<sequence>MYPLSIVLVGVGDGPWDDMKNFDDKIPHREFDNFQFVNFTEIMSTSIPESQKESRFGLAALMEIPIQYRAIKELNLLGKVTGNTKKVDQLPPPLPYTPRPPQNPSIPNEDSEESGSQVCMECSPRLSNCPICRELITRRVRLYV</sequence>
<evidence type="ECO:0000313" key="4">
    <source>
        <dbReference type="Proteomes" id="UP001152484"/>
    </source>
</evidence>
<dbReference type="GO" id="GO:0016567">
    <property type="term" value="P:protein ubiquitination"/>
    <property type="evidence" value="ECO:0007669"/>
    <property type="project" value="TreeGrafter"/>
</dbReference>
<organism evidence="3 4">
    <name type="scientific">Cuscuta europaea</name>
    <name type="common">European dodder</name>
    <dbReference type="NCBI Taxonomy" id="41803"/>
    <lineage>
        <taxon>Eukaryota</taxon>
        <taxon>Viridiplantae</taxon>
        <taxon>Streptophyta</taxon>
        <taxon>Embryophyta</taxon>
        <taxon>Tracheophyta</taxon>
        <taxon>Spermatophyta</taxon>
        <taxon>Magnoliopsida</taxon>
        <taxon>eudicotyledons</taxon>
        <taxon>Gunneridae</taxon>
        <taxon>Pentapetalae</taxon>
        <taxon>asterids</taxon>
        <taxon>lamiids</taxon>
        <taxon>Solanales</taxon>
        <taxon>Convolvulaceae</taxon>
        <taxon>Cuscuteae</taxon>
        <taxon>Cuscuta</taxon>
        <taxon>Cuscuta subgen. Cuscuta</taxon>
    </lineage>
</organism>
<dbReference type="InterPro" id="IPR010734">
    <property type="entry name" value="Copine_C"/>
</dbReference>
<dbReference type="GO" id="GO:0004842">
    <property type="term" value="F:ubiquitin-protein transferase activity"/>
    <property type="evidence" value="ECO:0007669"/>
    <property type="project" value="TreeGrafter"/>
</dbReference>
<evidence type="ECO:0000259" key="2">
    <source>
        <dbReference type="Pfam" id="PF07002"/>
    </source>
</evidence>
<name>A0A9P0ZQ07_CUSEU</name>
<proteinExistence type="predicted"/>
<accession>A0A9P0ZQ07</accession>
<dbReference type="GO" id="GO:0005634">
    <property type="term" value="C:nucleus"/>
    <property type="evidence" value="ECO:0007669"/>
    <property type="project" value="TreeGrafter"/>
</dbReference>
<dbReference type="OrthoDB" id="5855668at2759"/>
<dbReference type="PANTHER" id="PTHR45751:SF16">
    <property type="entry name" value="E3 UBIQUITIN-PROTEIN LIGASE RGLG4"/>
    <property type="match status" value="1"/>
</dbReference>
<dbReference type="Pfam" id="PF07002">
    <property type="entry name" value="Copine"/>
    <property type="match status" value="1"/>
</dbReference>
<dbReference type="PANTHER" id="PTHR45751">
    <property type="entry name" value="COPINE FAMILY PROTEIN 1"/>
    <property type="match status" value="1"/>
</dbReference>
<comment type="caution">
    <text evidence="3">The sequence shown here is derived from an EMBL/GenBank/DDBJ whole genome shotgun (WGS) entry which is preliminary data.</text>
</comment>
<dbReference type="InterPro" id="IPR052079">
    <property type="entry name" value="E3_ligase/Copine_domain"/>
</dbReference>
<dbReference type="Proteomes" id="UP001152484">
    <property type="component" value="Unassembled WGS sequence"/>
</dbReference>
<feature type="region of interest" description="Disordered" evidence="1">
    <location>
        <begin position="83"/>
        <end position="116"/>
    </location>
</feature>
<keyword evidence="4" id="KW-1185">Reference proteome</keyword>
<feature type="domain" description="Copine C-terminal" evidence="2">
    <location>
        <begin position="2"/>
        <end position="78"/>
    </location>
</feature>
<evidence type="ECO:0000313" key="3">
    <source>
        <dbReference type="EMBL" id="CAH9110612.1"/>
    </source>
</evidence>
<reference evidence="3" key="1">
    <citation type="submission" date="2022-07" db="EMBL/GenBank/DDBJ databases">
        <authorList>
            <person name="Macas J."/>
            <person name="Novak P."/>
            <person name="Neumann P."/>
        </authorList>
    </citation>
    <scope>NUCLEOTIDE SEQUENCE</scope>
</reference>
<evidence type="ECO:0000256" key="1">
    <source>
        <dbReference type="SAM" id="MobiDB-lite"/>
    </source>
</evidence>
<feature type="compositionally biased region" description="Pro residues" evidence="1">
    <location>
        <begin position="90"/>
        <end position="104"/>
    </location>
</feature>